<organism evidence="8 9">
    <name type="scientific">Gymnopus androsaceus JB14</name>
    <dbReference type="NCBI Taxonomy" id="1447944"/>
    <lineage>
        <taxon>Eukaryota</taxon>
        <taxon>Fungi</taxon>
        <taxon>Dikarya</taxon>
        <taxon>Basidiomycota</taxon>
        <taxon>Agaricomycotina</taxon>
        <taxon>Agaricomycetes</taxon>
        <taxon>Agaricomycetidae</taxon>
        <taxon>Agaricales</taxon>
        <taxon>Marasmiineae</taxon>
        <taxon>Omphalotaceae</taxon>
        <taxon>Gymnopus</taxon>
    </lineage>
</organism>
<dbReference type="GO" id="GO:0071949">
    <property type="term" value="F:FAD binding"/>
    <property type="evidence" value="ECO:0007669"/>
    <property type="project" value="InterPro"/>
</dbReference>
<evidence type="ECO:0000256" key="4">
    <source>
        <dbReference type="ARBA" id="ARBA00022827"/>
    </source>
</evidence>
<reference evidence="8" key="1">
    <citation type="journal article" date="2019" name="Environ. Microbiol.">
        <title>Fungal ecological strategies reflected in gene transcription - a case study of two litter decomposers.</title>
        <authorList>
            <person name="Barbi F."/>
            <person name="Kohler A."/>
            <person name="Barry K."/>
            <person name="Baskaran P."/>
            <person name="Daum C."/>
            <person name="Fauchery L."/>
            <person name="Ihrmark K."/>
            <person name="Kuo A."/>
            <person name="LaButti K."/>
            <person name="Lipzen A."/>
            <person name="Morin E."/>
            <person name="Grigoriev I.V."/>
            <person name="Henrissat B."/>
            <person name="Lindahl B."/>
            <person name="Martin F."/>
        </authorList>
    </citation>
    <scope>NUCLEOTIDE SEQUENCE</scope>
    <source>
        <strain evidence="8">JB14</strain>
    </source>
</reference>
<dbReference type="InterPro" id="IPR050416">
    <property type="entry name" value="FAD-linked_Oxidoreductase"/>
</dbReference>
<evidence type="ECO:0000256" key="6">
    <source>
        <dbReference type="SAM" id="SignalP"/>
    </source>
</evidence>
<dbReference type="Pfam" id="PF01565">
    <property type="entry name" value="FAD_binding_4"/>
    <property type="match status" value="1"/>
</dbReference>
<dbReference type="PROSITE" id="PS51387">
    <property type="entry name" value="FAD_PCMH"/>
    <property type="match status" value="1"/>
</dbReference>
<dbReference type="Proteomes" id="UP000799118">
    <property type="component" value="Unassembled WGS sequence"/>
</dbReference>
<dbReference type="AlphaFoldDB" id="A0A6A4GHF6"/>
<dbReference type="PANTHER" id="PTHR42973">
    <property type="entry name" value="BINDING OXIDOREDUCTASE, PUTATIVE (AFU_ORTHOLOGUE AFUA_1G17690)-RELATED"/>
    <property type="match status" value="1"/>
</dbReference>
<comment type="similarity">
    <text evidence="2">Belongs to the oxygen-dependent FAD-linked oxidoreductase family.</text>
</comment>
<dbReference type="InterPro" id="IPR006093">
    <property type="entry name" value="Oxy_OxRdtase_FAD_BS"/>
</dbReference>
<dbReference type="InterPro" id="IPR012951">
    <property type="entry name" value="BBE"/>
</dbReference>
<dbReference type="InterPro" id="IPR016166">
    <property type="entry name" value="FAD-bd_PCMH"/>
</dbReference>
<evidence type="ECO:0000259" key="7">
    <source>
        <dbReference type="PROSITE" id="PS51387"/>
    </source>
</evidence>
<dbReference type="InterPro" id="IPR016169">
    <property type="entry name" value="FAD-bd_PCMH_sub2"/>
</dbReference>
<gene>
    <name evidence="8" type="ORF">BT96DRAFT_637162</name>
</gene>
<evidence type="ECO:0000313" key="8">
    <source>
        <dbReference type="EMBL" id="KAE9384715.1"/>
    </source>
</evidence>
<keyword evidence="3" id="KW-0285">Flavoprotein</keyword>
<dbReference type="OrthoDB" id="9983560at2759"/>
<feature type="signal peptide" evidence="6">
    <location>
        <begin position="1"/>
        <end position="32"/>
    </location>
</feature>
<evidence type="ECO:0000256" key="2">
    <source>
        <dbReference type="ARBA" id="ARBA00005466"/>
    </source>
</evidence>
<name>A0A6A4GHF6_9AGAR</name>
<proteinExistence type="inferred from homology"/>
<keyword evidence="5" id="KW-0560">Oxidoreductase</keyword>
<sequence length="606" mass="65308">MSSLLAFMHQRFMLSKFGFLHLLLLLDLLVDARVVNIFQRGSTLSESCRCAPGDTCFPSTETWAELNTSVSGRLVNVVSSAAFCDSLSVSGCTESQWESSVFRAGLPGAMNQVNWEQDYVSHPPSVCFQNSSITLPPNITQQCSQGSGDVPLFAILAESGQDIQTGVNFARIHNLRLVIKASGHDYLGRSTARDALLISTHNLQNISFVDEFIVGGEDQGAAVIVGSGVPLNMLYTATKAEGKIFVGGTAATVVPAAGYVQGAGHSALSPSYGLAVDNVLELTVVIANGSLLTVNEVENPDLFWAMRGGGAGSWGVIVSATFRVYPTFNAVFCQSNITTAIPSTMGSIATIHARHIFDLDPFRAGQYFWVVQTGITLPGVGELIAMQVSTYFPNNASLEDAQAAYQPFLDDVGKLTNVEVANVCEVVLINDALFMEDDVVGNDLVMGSRLFPETVYRTSPDEIGDMYTALLENGTQQILGNMVAGGQVSENANISSALNPAWRSAKTHIIIVNSWNDTFPIPEVLEQEQIFSTGMQRAALVALAGEDSGSYTNEADRLEPDFRVTFYGPNYERLEEVKSVYDPTDLFIVAAGVGSERWDEAGFCRV</sequence>
<protein>
    <submittedName>
        <fullName evidence="8">FAD-binding domain-containing protein</fullName>
    </submittedName>
</protein>
<accession>A0A6A4GHF6</accession>
<dbReference type="Pfam" id="PF08031">
    <property type="entry name" value="BBE"/>
    <property type="match status" value="1"/>
</dbReference>
<keyword evidence="6" id="KW-0732">Signal</keyword>
<evidence type="ECO:0000256" key="3">
    <source>
        <dbReference type="ARBA" id="ARBA00022630"/>
    </source>
</evidence>
<dbReference type="Gene3D" id="3.30.465.10">
    <property type="match status" value="2"/>
</dbReference>
<feature type="domain" description="FAD-binding PCMH-type" evidence="7">
    <location>
        <begin position="147"/>
        <end position="327"/>
    </location>
</feature>
<dbReference type="InterPro" id="IPR006094">
    <property type="entry name" value="Oxid_FAD_bind_N"/>
</dbReference>
<feature type="chain" id="PRO_5025617912" evidence="6">
    <location>
        <begin position="33"/>
        <end position="606"/>
    </location>
</feature>
<keyword evidence="9" id="KW-1185">Reference proteome</keyword>
<dbReference type="GO" id="GO:0016491">
    <property type="term" value="F:oxidoreductase activity"/>
    <property type="evidence" value="ECO:0007669"/>
    <property type="project" value="UniProtKB-KW"/>
</dbReference>
<dbReference type="SUPFAM" id="SSF56176">
    <property type="entry name" value="FAD-binding/transporter-associated domain-like"/>
    <property type="match status" value="1"/>
</dbReference>
<evidence type="ECO:0000256" key="5">
    <source>
        <dbReference type="ARBA" id="ARBA00023002"/>
    </source>
</evidence>
<dbReference type="PROSITE" id="PS00862">
    <property type="entry name" value="OX2_COVAL_FAD"/>
    <property type="match status" value="1"/>
</dbReference>
<evidence type="ECO:0000256" key="1">
    <source>
        <dbReference type="ARBA" id="ARBA00001974"/>
    </source>
</evidence>
<evidence type="ECO:0000313" key="9">
    <source>
        <dbReference type="Proteomes" id="UP000799118"/>
    </source>
</evidence>
<dbReference type="EMBL" id="ML770092">
    <property type="protein sequence ID" value="KAE9384715.1"/>
    <property type="molecule type" value="Genomic_DNA"/>
</dbReference>
<comment type="cofactor">
    <cofactor evidence="1">
        <name>FAD</name>
        <dbReference type="ChEBI" id="CHEBI:57692"/>
    </cofactor>
</comment>
<keyword evidence="4" id="KW-0274">FAD</keyword>
<dbReference type="PANTHER" id="PTHR42973:SF39">
    <property type="entry name" value="FAD-BINDING PCMH-TYPE DOMAIN-CONTAINING PROTEIN"/>
    <property type="match status" value="1"/>
</dbReference>
<dbReference type="InterPro" id="IPR036318">
    <property type="entry name" value="FAD-bd_PCMH-like_sf"/>
</dbReference>